<evidence type="ECO:0000313" key="2">
    <source>
        <dbReference type="EMBL" id="EQA36595.1"/>
    </source>
</evidence>
<dbReference type="InterPro" id="IPR051690">
    <property type="entry name" value="PseI-like"/>
</dbReference>
<dbReference type="GO" id="GO:0016051">
    <property type="term" value="P:carbohydrate biosynthetic process"/>
    <property type="evidence" value="ECO:0007669"/>
    <property type="project" value="InterPro"/>
</dbReference>
<reference evidence="2 3" key="1">
    <citation type="submission" date="2013-05" db="EMBL/GenBank/DDBJ databases">
        <authorList>
            <person name="Harkins D.M."/>
            <person name="Durkin A.S."/>
            <person name="Brinkac L.M."/>
            <person name="Haft D.H."/>
            <person name="Selengut J.D."/>
            <person name="Sanka R."/>
            <person name="DePew J."/>
            <person name="Purushe J."/>
            <person name="Hartskeerl R.A."/>
            <person name="Ahmed A."/>
            <person name="van der Linden H."/>
            <person name="Goris M.G.A."/>
            <person name="Vinetz J.M."/>
            <person name="Sutton G.G."/>
            <person name="Nierman W.C."/>
            <person name="Fouts D.E."/>
        </authorList>
    </citation>
    <scope>NUCLEOTIDE SEQUENCE [LARGE SCALE GENOMIC DNA]</scope>
    <source>
        <strain evidence="2 3">10</strain>
    </source>
</reference>
<evidence type="ECO:0000313" key="3">
    <source>
        <dbReference type="Proteomes" id="UP000018719"/>
    </source>
</evidence>
<dbReference type="InterPro" id="IPR013132">
    <property type="entry name" value="PseI/NeuA/B-like_N"/>
</dbReference>
<feature type="domain" description="PseI/NeuA/B-like" evidence="1">
    <location>
        <begin position="68"/>
        <end position="297"/>
    </location>
</feature>
<dbReference type="Proteomes" id="UP000018719">
    <property type="component" value="Unassembled WGS sequence"/>
</dbReference>
<dbReference type="Pfam" id="PF03102">
    <property type="entry name" value="NeuB"/>
    <property type="match status" value="1"/>
</dbReference>
<evidence type="ECO:0000259" key="1">
    <source>
        <dbReference type="Pfam" id="PF03102"/>
    </source>
</evidence>
<protein>
    <submittedName>
        <fullName evidence="2">NeuB family protein</fullName>
    </submittedName>
</protein>
<accession>V6HIP5</accession>
<comment type="caution">
    <text evidence="2">The sequence shown here is derived from an EMBL/GenBank/DDBJ whole genome shotgun (WGS) entry which is preliminary data.</text>
</comment>
<gene>
    <name evidence="2" type="ORF">LEP1GSC047_2553</name>
</gene>
<dbReference type="InterPro" id="IPR013785">
    <property type="entry name" value="Aldolase_TIM"/>
</dbReference>
<proteinExistence type="predicted"/>
<dbReference type="PANTHER" id="PTHR42966">
    <property type="entry name" value="N-ACETYLNEURAMINATE SYNTHASE"/>
    <property type="match status" value="1"/>
</dbReference>
<name>V6HIP5_9LEPT</name>
<organism evidence="2 3">
    <name type="scientific">Leptospira inadai serovar Lyme str. 10</name>
    <dbReference type="NCBI Taxonomy" id="1049790"/>
    <lineage>
        <taxon>Bacteria</taxon>
        <taxon>Pseudomonadati</taxon>
        <taxon>Spirochaetota</taxon>
        <taxon>Spirochaetia</taxon>
        <taxon>Leptospirales</taxon>
        <taxon>Leptospiraceae</taxon>
        <taxon>Leptospira</taxon>
    </lineage>
</organism>
<sequence>MYLGRNSGFLTEKEPIFKIRTFRYIGMVFSKHFKLDHRQELGPDTPPFLVAEIGLNHNADSEIGKRSIEAAKKSGANAVKFQSYRTQDFLDVSNPKAKVLVDIFKQYELSETLHREFKKTAEDEGLFFFSTPLDSKSVDLLVSLGVAALKIASGDIVNKKLLEKCASTKLPIFLSTGAAEGFEVLRALEFLEQQGVKDLLLFHCVSLYPTPPEKTNLRTLSYYRHLFPGPLGFSDHTGGTLAGALAVSMGATALEKHFTLDKSLPGPDHTISVDPVEFSTYAKNARLAFEMRGERKKIVQPEEKAGRFFGRRSLYLGEDGNPIALRPDLSQENATYLDSWKIEEADSLLSDGAAINPGDAFKAKA</sequence>
<dbReference type="STRING" id="1049790.LEP1GSC047_2553"/>
<dbReference type="SUPFAM" id="SSF51569">
    <property type="entry name" value="Aldolase"/>
    <property type="match status" value="1"/>
</dbReference>
<dbReference type="EMBL" id="AHMM02000017">
    <property type="protein sequence ID" value="EQA36595.1"/>
    <property type="molecule type" value="Genomic_DNA"/>
</dbReference>
<dbReference type="GO" id="GO:0047444">
    <property type="term" value="F:N-acylneuraminate-9-phosphate synthase activity"/>
    <property type="evidence" value="ECO:0007669"/>
    <property type="project" value="TreeGrafter"/>
</dbReference>
<dbReference type="AlphaFoldDB" id="V6HIP5"/>
<dbReference type="Gene3D" id="3.20.20.70">
    <property type="entry name" value="Aldolase class I"/>
    <property type="match status" value="1"/>
</dbReference>
<dbReference type="PANTHER" id="PTHR42966:SF1">
    <property type="entry name" value="SIALIC ACID SYNTHASE"/>
    <property type="match status" value="1"/>
</dbReference>